<evidence type="ECO:0000256" key="7">
    <source>
        <dbReference type="PROSITE-ProRule" id="PRU00221"/>
    </source>
</evidence>
<comment type="pathway">
    <text evidence="6">tRNA modification; N(7)-methylguanine-tRNA biosynthesis.</text>
</comment>
<sequence>MPLLPFSHIIRHPTKDIVVLSFGEHLQAVETKNGVIVASTIELEERESNGLEVQPITNTPDAAQENKARVQVLAFSPDGAFLATAADDKIMKIWDTESWKCLGTRTLVRRSNALEFNKDGSHVVTADKFGDVYNMIRDLPDSVAPTKAAETTEDGDEDEDEGEQPILGHVSMATDLALSKDNKYIITSDRDEHIRVSQYPKGHNIETYCLGHTSFVTTIRVLPGESQKYLLSGAGDATIRVWEFLKGLEVQTFNIREALGMPPSEPDAEEDVTVFSFAICEKKNHIAVVIEKESRLLILQWNEDAAKVELHKIIELGGKPLSAEYDRSGNLWTSVVPEEGKTDIVTVYDNEYTQQDDLAKYVNTFGSKAVEVIPDLFNTEELRKHTTDWRELKRAREEKEAARLAGDPDAPLSKKKRKNKNSRKIPEPPAQASASTSSEGGWSMKKEKEYRRHVTQLEYFDILGLILISGRDELTDESFLILGRCVDGVDTGLLLVAELHSDNGCGNESVGDKGQLE</sequence>
<comment type="caution">
    <text evidence="9">The sequence shown here is derived from an EMBL/GenBank/DDBJ whole genome shotgun (WGS) entry which is preliminary data.</text>
</comment>
<evidence type="ECO:0000313" key="10">
    <source>
        <dbReference type="Proteomes" id="UP000703661"/>
    </source>
</evidence>
<dbReference type="SMART" id="SM00320">
    <property type="entry name" value="WD40"/>
    <property type="match status" value="3"/>
</dbReference>
<dbReference type="InterPro" id="IPR015943">
    <property type="entry name" value="WD40/YVTN_repeat-like_dom_sf"/>
</dbReference>
<feature type="repeat" description="WD" evidence="7">
    <location>
        <begin position="209"/>
        <end position="252"/>
    </location>
</feature>
<keyword evidence="3 6" id="KW-0819">tRNA processing</keyword>
<evidence type="ECO:0000256" key="2">
    <source>
        <dbReference type="ARBA" id="ARBA00022574"/>
    </source>
</evidence>
<dbReference type="PROSITE" id="PS00678">
    <property type="entry name" value="WD_REPEATS_1"/>
    <property type="match status" value="1"/>
</dbReference>
<evidence type="ECO:0000256" key="8">
    <source>
        <dbReference type="SAM" id="MobiDB-lite"/>
    </source>
</evidence>
<dbReference type="Pfam" id="PF00400">
    <property type="entry name" value="WD40"/>
    <property type="match status" value="3"/>
</dbReference>
<dbReference type="HAMAP" id="MF_03056">
    <property type="entry name" value="TRM82"/>
    <property type="match status" value="1"/>
</dbReference>
<keyword evidence="2 6" id="KW-0853">WD repeat</keyword>
<dbReference type="GO" id="GO:0005829">
    <property type="term" value="C:cytosol"/>
    <property type="evidence" value="ECO:0007669"/>
    <property type="project" value="TreeGrafter"/>
</dbReference>
<comment type="similarity">
    <text evidence="6">Belongs to the WD repeat TRM82 family.</text>
</comment>
<dbReference type="InterPro" id="IPR028884">
    <property type="entry name" value="Trm82"/>
</dbReference>
<dbReference type="PROSITE" id="PS50082">
    <property type="entry name" value="WD_REPEATS_2"/>
    <property type="match status" value="2"/>
</dbReference>
<dbReference type="InterPro" id="IPR019775">
    <property type="entry name" value="WD40_repeat_CS"/>
</dbReference>
<dbReference type="EMBL" id="JAAAID010000355">
    <property type="protein sequence ID" value="KAG0018530.1"/>
    <property type="molecule type" value="Genomic_DNA"/>
</dbReference>
<evidence type="ECO:0000256" key="4">
    <source>
        <dbReference type="ARBA" id="ARBA00022737"/>
    </source>
</evidence>
<comment type="subcellular location">
    <subcellularLocation>
        <location evidence="1 6">Nucleus</location>
    </subcellularLocation>
</comment>
<dbReference type="PANTHER" id="PTHR16288:SF0">
    <property type="entry name" value="TRNA (GUANINE-N(7)-)-METHYLTRANSFERASE NON-CATALYTIC SUBUNIT WDR4"/>
    <property type="match status" value="1"/>
</dbReference>
<feature type="region of interest" description="Disordered" evidence="8">
    <location>
        <begin position="397"/>
        <end position="445"/>
    </location>
</feature>
<evidence type="ECO:0000256" key="3">
    <source>
        <dbReference type="ARBA" id="ARBA00022694"/>
    </source>
</evidence>
<dbReference type="AlphaFoldDB" id="A0A9P6MYH7"/>
<evidence type="ECO:0000256" key="6">
    <source>
        <dbReference type="HAMAP-Rule" id="MF_03056"/>
    </source>
</evidence>
<evidence type="ECO:0000256" key="5">
    <source>
        <dbReference type="ARBA" id="ARBA00023242"/>
    </source>
</evidence>
<feature type="compositionally biased region" description="Acidic residues" evidence="8">
    <location>
        <begin position="151"/>
        <end position="163"/>
    </location>
</feature>
<feature type="region of interest" description="Disordered" evidence="8">
    <location>
        <begin position="143"/>
        <end position="163"/>
    </location>
</feature>
<keyword evidence="4 6" id="KW-0677">Repeat</keyword>
<keyword evidence="10" id="KW-1185">Reference proteome</keyword>
<comment type="function">
    <text evidence="6">Required for the formation of N(7)-methylguanine at position 46 (m7G46) in tRNA. In the complex, it is required to stabilize and induce conformational changes of the catalytic subunit.</text>
</comment>
<feature type="repeat" description="WD" evidence="7">
    <location>
        <begin position="63"/>
        <end position="104"/>
    </location>
</feature>
<dbReference type="SUPFAM" id="SSF50978">
    <property type="entry name" value="WD40 repeat-like"/>
    <property type="match status" value="1"/>
</dbReference>
<accession>A0A9P6MYH7</accession>
<gene>
    <name evidence="9" type="primary">TRM82</name>
    <name evidence="9" type="ORF">BGZ80_007057</name>
</gene>
<evidence type="ECO:0000256" key="1">
    <source>
        <dbReference type="ARBA" id="ARBA00004123"/>
    </source>
</evidence>
<dbReference type="PANTHER" id="PTHR16288">
    <property type="entry name" value="WD40 REPEAT PROTEIN 4"/>
    <property type="match status" value="1"/>
</dbReference>
<keyword evidence="5 6" id="KW-0539">Nucleus</keyword>
<dbReference type="Proteomes" id="UP000703661">
    <property type="component" value="Unassembled WGS sequence"/>
</dbReference>
<evidence type="ECO:0000313" key="9">
    <source>
        <dbReference type="EMBL" id="KAG0018530.1"/>
    </source>
</evidence>
<dbReference type="InterPro" id="IPR036322">
    <property type="entry name" value="WD40_repeat_dom_sf"/>
</dbReference>
<feature type="compositionally biased region" description="Basic residues" evidence="8">
    <location>
        <begin position="413"/>
        <end position="423"/>
    </location>
</feature>
<reference evidence="9" key="1">
    <citation type="journal article" date="2020" name="Fungal Divers.">
        <title>Resolving the Mortierellaceae phylogeny through synthesis of multi-gene phylogenetics and phylogenomics.</title>
        <authorList>
            <person name="Vandepol N."/>
            <person name="Liber J."/>
            <person name="Desiro A."/>
            <person name="Na H."/>
            <person name="Kennedy M."/>
            <person name="Barry K."/>
            <person name="Grigoriev I.V."/>
            <person name="Miller A.N."/>
            <person name="O'Donnell K."/>
            <person name="Stajich J.E."/>
            <person name="Bonito G."/>
        </authorList>
    </citation>
    <scope>NUCLEOTIDE SEQUENCE</scope>
    <source>
        <strain evidence="9">NRRL 2769</strain>
    </source>
</reference>
<dbReference type="PROSITE" id="PS50294">
    <property type="entry name" value="WD_REPEATS_REGION"/>
    <property type="match status" value="2"/>
</dbReference>
<protein>
    <submittedName>
        <fullName evidence="9">tRNA (Guanine-N(7)-)-methyltransferase non-catalytic subunit trm82</fullName>
    </submittedName>
</protein>
<dbReference type="GO" id="GO:0106004">
    <property type="term" value="P:tRNA (guanine-N7)-methylation"/>
    <property type="evidence" value="ECO:0007669"/>
    <property type="project" value="UniProtKB-UniRule"/>
</dbReference>
<organism evidence="9 10">
    <name type="scientific">Entomortierella chlamydospora</name>
    <dbReference type="NCBI Taxonomy" id="101097"/>
    <lineage>
        <taxon>Eukaryota</taxon>
        <taxon>Fungi</taxon>
        <taxon>Fungi incertae sedis</taxon>
        <taxon>Mucoromycota</taxon>
        <taxon>Mortierellomycotina</taxon>
        <taxon>Mortierellomycetes</taxon>
        <taxon>Mortierellales</taxon>
        <taxon>Mortierellaceae</taxon>
        <taxon>Entomortierella</taxon>
    </lineage>
</organism>
<dbReference type="GO" id="GO:0005634">
    <property type="term" value="C:nucleus"/>
    <property type="evidence" value="ECO:0007669"/>
    <property type="project" value="UniProtKB-SubCell"/>
</dbReference>
<name>A0A9P6MYH7_9FUNG</name>
<dbReference type="GO" id="GO:0043527">
    <property type="term" value="C:tRNA methyltransferase complex"/>
    <property type="evidence" value="ECO:0007669"/>
    <property type="project" value="TreeGrafter"/>
</dbReference>
<dbReference type="Gene3D" id="2.130.10.10">
    <property type="entry name" value="YVTN repeat-like/Quinoprotein amine dehydrogenase"/>
    <property type="match status" value="2"/>
</dbReference>
<proteinExistence type="inferred from homology"/>
<dbReference type="InterPro" id="IPR001680">
    <property type="entry name" value="WD40_rpt"/>
</dbReference>